<keyword evidence="3" id="KW-1185">Reference proteome</keyword>
<proteinExistence type="predicted"/>
<reference evidence="2" key="1">
    <citation type="journal article" date="2023" name="G3 (Bethesda)">
        <title>Whole genome assemblies of Zophobas morio and Tenebrio molitor.</title>
        <authorList>
            <person name="Kaur S."/>
            <person name="Stinson S.A."/>
            <person name="diCenzo G.C."/>
        </authorList>
    </citation>
    <scope>NUCLEOTIDE SEQUENCE</scope>
    <source>
        <strain evidence="2">QUZm001</strain>
    </source>
</reference>
<dbReference type="AlphaFoldDB" id="A0AA38HLF4"/>
<evidence type="ECO:0000256" key="1">
    <source>
        <dbReference type="SAM" id="MobiDB-lite"/>
    </source>
</evidence>
<dbReference type="EMBL" id="JALNTZ010000010">
    <property type="protein sequence ID" value="KAJ3639268.1"/>
    <property type="molecule type" value="Genomic_DNA"/>
</dbReference>
<sequence>MFAAVLGKEKLIKKLLHFKANIHKKNYLGKTAVDILQTRHTSVESNFDKTKPRPQTSHNQNSPHLQLTPFSEPRVRKLSNTRAPNMICTSRITSITPQFRPQIFFGPDFTPWQFISPGPAITYQPFLNAASTPSNFVSPLPSPQMCYPNYV</sequence>
<gene>
    <name evidence="2" type="ORF">Zmor_002633</name>
</gene>
<feature type="compositionally biased region" description="Polar residues" evidence="1">
    <location>
        <begin position="53"/>
        <end position="69"/>
    </location>
</feature>
<evidence type="ECO:0000313" key="2">
    <source>
        <dbReference type="EMBL" id="KAJ3639268.1"/>
    </source>
</evidence>
<dbReference type="Proteomes" id="UP001168821">
    <property type="component" value="Unassembled WGS sequence"/>
</dbReference>
<protein>
    <submittedName>
        <fullName evidence="2">Uncharacterized protein</fullName>
    </submittedName>
</protein>
<feature type="region of interest" description="Disordered" evidence="1">
    <location>
        <begin position="43"/>
        <end position="69"/>
    </location>
</feature>
<name>A0AA38HLF4_9CUCU</name>
<comment type="caution">
    <text evidence="2">The sequence shown here is derived from an EMBL/GenBank/DDBJ whole genome shotgun (WGS) entry which is preliminary data.</text>
</comment>
<accession>A0AA38HLF4</accession>
<evidence type="ECO:0000313" key="3">
    <source>
        <dbReference type="Proteomes" id="UP001168821"/>
    </source>
</evidence>
<organism evidence="2 3">
    <name type="scientific">Zophobas morio</name>
    <dbReference type="NCBI Taxonomy" id="2755281"/>
    <lineage>
        <taxon>Eukaryota</taxon>
        <taxon>Metazoa</taxon>
        <taxon>Ecdysozoa</taxon>
        <taxon>Arthropoda</taxon>
        <taxon>Hexapoda</taxon>
        <taxon>Insecta</taxon>
        <taxon>Pterygota</taxon>
        <taxon>Neoptera</taxon>
        <taxon>Endopterygota</taxon>
        <taxon>Coleoptera</taxon>
        <taxon>Polyphaga</taxon>
        <taxon>Cucujiformia</taxon>
        <taxon>Tenebrionidae</taxon>
        <taxon>Zophobas</taxon>
    </lineage>
</organism>